<gene>
    <name evidence="1" type="ordered locus">WS1583</name>
</gene>
<reference evidence="1 2" key="1">
    <citation type="journal article" date="2003" name="Proc. Natl. Acad. Sci. U.S.A.">
        <title>Complete genome sequence and analysis of Wolinella succinogenes.</title>
        <authorList>
            <person name="Baar C."/>
            <person name="Eppinger M."/>
            <person name="Raddatz G."/>
            <person name="Simon JM."/>
            <person name="Lanz C."/>
            <person name="Klimmek O."/>
            <person name="Nandakumar R."/>
            <person name="Gross R."/>
            <person name="Rosinus A."/>
            <person name="Keller H."/>
            <person name="Jagtap P."/>
            <person name="Linke B."/>
            <person name="Meyer F."/>
            <person name="Lederer H."/>
            <person name="Schuster S.C."/>
        </authorList>
    </citation>
    <scope>NUCLEOTIDE SEQUENCE [LARGE SCALE GENOMIC DNA]</scope>
    <source>
        <strain evidence="2">ATCC 29543 / DSM 1740 / CCUG 13145 / JCM 31913 / LMG 7466 / NCTC 11488 / FDC 602W</strain>
    </source>
</reference>
<sequence>MKKPLIGGLFWLFLAIFSFAAEWKYQGELELAKDEVYKISLKQKEQFKDLFFRWTLFKNEGLVVHLKYDGFVHQFVLYRDYQRSGFKIPLFSPEPKAMGEPYFWLVFKDYRRDVKRARLKFYIHDGGKDFSMISQEKVGSVGFRAY</sequence>
<accession>Q7MR84</accession>
<dbReference type="Proteomes" id="UP000000422">
    <property type="component" value="Chromosome"/>
</dbReference>
<dbReference type="EMBL" id="BX571661">
    <property type="protein sequence ID" value="CAE10623.1"/>
    <property type="molecule type" value="Genomic_DNA"/>
</dbReference>
<dbReference type="RefSeq" id="WP_011139407.1">
    <property type="nucleotide sequence ID" value="NC_005090.1"/>
</dbReference>
<organism evidence="2">
    <name type="scientific">Wolinella succinogenes (strain ATCC 29543 / DSM 1740 / CCUG 13145 / JCM 31913 / LMG 7466 / NCTC 11488 / FDC 602W)</name>
    <name type="common">Vibrio succinogenes</name>
    <dbReference type="NCBI Taxonomy" id="273121"/>
    <lineage>
        <taxon>Bacteria</taxon>
        <taxon>Pseudomonadati</taxon>
        <taxon>Campylobacterota</taxon>
        <taxon>Epsilonproteobacteria</taxon>
        <taxon>Campylobacterales</taxon>
        <taxon>Helicobacteraceae</taxon>
        <taxon>Wolinella</taxon>
    </lineage>
</organism>
<evidence type="ECO:0000313" key="1">
    <source>
        <dbReference type="EMBL" id="CAE10623.1"/>
    </source>
</evidence>
<keyword evidence="2" id="KW-1185">Reference proteome</keyword>
<dbReference type="AlphaFoldDB" id="Q7MR84"/>
<evidence type="ECO:0000313" key="2">
    <source>
        <dbReference type="Proteomes" id="UP000000422"/>
    </source>
</evidence>
<dbReference type="KEGG" id="wsu:WS1583"/>
<protein>
    <submittedName>
        <fullName evidence="1">Uncharacterized protein</fullName>
    </submittedName>
</protein>
<dbReference type="STRING" id="273121.WS1583"/>
<dbReference type="HOGENOM" id="CLU_134899_1_0_7"/>
<proteinExistence type="predicted"/>
<dbReference type="eggNOG" id="ENOG5032NAM">
    <property type="taxonomic scope" value="Bacteria"/>
</dbReference>
<name>Q7MR84_WOLSU</name>